<gene>
    <name evidence="1" type="ORF">HHX25_14780</name>
</gene>
<accession>A0ABX1S0A0</accession>
<sequence>METISSILTTTNTIDGTWVNNDKDTKSTTKIIITNRGKNVQVLGENDSKSCTWGTRSLTPETNSTNMYWAVFDTRNVKSIFIFTIDNNKMEVRYEQDYKSPSRETKRFVENFTRLNLHVCEPAVLSTPMETMELLTTKLGDLPEHNSNSKPIILSEDEVVCHDFNPLHYYLPSTYHLSYKEGISSSFQKWLLNVSTFISTIFNKVRNTVSIRRFISLPDVTT</sequence>
<dbReference type="RefSeq" id="WP_169675098.1">
    <property type="nucleotide sequence ID" value="NZ_JABBHF010000008.1"/>
</dbReference>
<proteinExistence type="predicted"/>
<reference evidence="1 2" key="1">
    <citation type="submission" date="2020-04" db="EMBL/GenBank/DDBJ databases">
        <title>A Flavivirga sp. nov.</title>
        <authorList>
            <person name="Sun X."/>
        </authorList>
    </citation>
    <scope>NUCLEOTIDE SEQUENCE [LARGE SCALE GENOMIC DNA]</scope>
    <source>
        <strain evidence="1 2">Y03</strain>
    </source>
</reference>
<evidence type="ECO:0000313" key="1">
    <source>
        <dbReference type="EMBL" id="NMH88776.1"/>
    </source>
</evidence>
<comment type="caution">
    <text evidence="1">The sequence shown here is derived from an EMBL/GenBank/DDBJ whole genome shotgun (WGS) entry which is preliminary data.</text>
</comment>
<dbReference type="Proteomes" id="UP000746690">
    <property type="component" value="Unassembled WGS sequence"/>
</dbReference>
<evidence type="ECO:0000313" key="2">
    <source>
        <dbReference type="Proteomes" id="UP000746690"/>
    </source>
</evidence>
<dbReference type="EMBL" id="JABBHF010000008">
    <property type="protein sequence ID" value="NMH88776.1"/>
    <property type="molecule type" value="Genomic_DNA"/>
</dbReference>
<keyword evidence="2" id="KW-1185">Reference proteome</keyword>
<protein>
    <submittedName>
        <fullName evidence="1">Uncharacterized protein</fullName>
    </submittedName>
</protein>
<name>A0ABX1S0A0_9FLAO</name>
<organism evidence="1 2">
    <name type="scientific">Flavivirga algicola</name>
    <dbReference type="NCBI Taxonomy" id="2729136"/>
    <lineage>
        <taxon>Bacteria</taxon>
        <taxon>Pseudomonadati</taxon>
        <taxon>Bacteroidota</taxon>
        <taxon>Flavobacteriia</taxon>
        <taxon>Flavobacteriales</taxon>
        <taxon>Flavobacteriaceae</taxon>
        <taxon>Flavivirga</taxon>
    </lineage>
</organism>